<proteinExistence type="predicted"/>
<protein>
    <submittedName>
        <fullName evidence="1">Uncharacterized protein</fullName>
    </submittedName>
</protein>
<dbReference type="AlphaFoldDB" id="A0A2U8W2X3"/>
<dbReference type="EMBL" id="CP029550">
    <property type="protein sequence ID" value="AWN40444.1"/>
    <property type="molecule type" value="Genomic_DNA"/>
</dbReference>
<organism evidence="1 2">
    <name type="scientific">Methylobacterium durans</name>
    <dbReference type="NCBI Taxonomy" id="2202825"/>
    <lineage>
        <taxon>Bacteria</taxon>
        <taxon>Pseudomonadati</taxon>
        <taxon>Pseudomonadota</taxon>
        <taxon>Alphaproteobacteria</taxon>
        <taxon>Hyphomicrobiales</taxon>
        <taxon>Methylobacteriaceae</taxon>
        <taxon>Methylobacterium</taxon>
    </lineage>
</organism>
<gene>
    <name evidence="1" type="ORF">DK389_07745</name>
</gene>
<evidence type="ECO:0000313" key="1">
    <source>
        <dbReference type="EMBL" id="AWN40444.1"/>
    </source>
</evidence>
<evidence type="ECO:0000313" key="2">
    <source>
        <dbReference type="Proteomes" id="UP000245926"/>
    </source>
</evidence>
<dbReference type="Proteomes" id="UP000245926">
    <property type="component" value="Chromosome"/>
</dbReference>
<name>A0A2U8W2X3_9HYPH</name>
<dbReference type="KEGG" id="mets:DK389_07745"/>
<sequence>MARPVTYSILDCPRGLFEIVAVLGPSSVYRRGGFQTLAEAEASVEELRALMAACGATLLRCEGELSGAELRVTHKPRPPPWAGSPE</sequence>
<accession>A0A2U8W2X3</accession>
<reference evidence="2" key="1">
    <citation type="submission" date="2018-05" db="EMBL/GenBank/DDBJ databases">
        <title>Complete Genome Sequence of Methylobacterium sp. 17SD2-17.</title>
        <authorList>
            <person name="Srinivasan S."/>
        </authorList>
    </citation>
    <scope>NUCLEOTIDE SEQUENCE [LARGE SCALE GENOMIC DNA]</scope>
    <source>
        <strain evidence="2">17SD2-17</strain>
    </source>
</reference>
<dbReference type="OrthoDB" id="7996589at2"/>
<keyword evidence="2" id="KW-1185">Reference proteome</keyword>